<proteinExistence type="evidence at transcript level"/>
<dbReference type="InterPro" id="IPR006026">
    <property type="entry name" value="Peptidase_Metallo"/>
</dbReference>
<keyword evidence="7" id="KW-0732">Signal</keyword>
<feature type="signal peptide" evidence="7">
    <location>
        <begin position="1"/>
        <end position="18"/>
    </location>
</feature>
<dbReference type="AlphaFoldDB" id="Q2MCX9"/>
<keyword evidence="3" id="KW-0378">Hydrolase</keyword>
<protein>
    <submittedName>
        <fullName evidence="9">Astacin 1</fullName>
    </submittedName>
</protein>
<dbReference type="Pfam" id="PF01400">
    <property type="entry name" value="Astacin"/>
    <property type="match status" value="1"/>
</dbReference>
<dbReference type="GO" id="GO:0004222">
    <property type="term" value="F:metalloendopeptidase activity"/>
    <property type="evidence" value="ECO:0007669"/>
    <property type="project" value="InterPro"/>
</dbReference>
<dbReference type="Gene3D" id="3.40.390.10">
    <property type="entry name" value="Collagenase (Catalytic Domain)"/>
    <property type="match status" value="1"/>
</dbReference>
<reference evidence="9" key="1">
    <citation type="journal article" date="2006" name="Evol. Dev.">
        <title>Evolution of astacin-like metalloproteases in animals and their function in development.</title>
        <authorList>
            <person name="Mohrlen F."/>
            <person name="Maniura M."/>
            <person name="Plickert G."/>
            <person name="Frohme M."/>
            <person name="Frank U."/>
        </authorList>
    </citation>
    <scope>NUCLEOTIDE SEQUENCE</scope>
</reference>
<dbReference type="GO" id="GO:0006508">
    <property type="term" value="P:proteolysis"/>
    <property type="evidence" value="ECO:0007669"/>
    <property type="project" value="UniProtKB-KW"/>
</dbReference>
<keyword evidence="2" id="KW-0479">Metal-binding</keyword>
<evidence type="ECO:0000259" key="8">
    <source>
        <dbReference type="PROSITE" id="PS51864"/>
    </source>
</evidence>
<feature type="active site" evidence="6">
    <location>
        <position position="103"/>
    </location>
</feature>
<dbReference type="SUPFAM" id="SSF55486">
    <property type="entry name" value="Metalloproteases ('zincins'), catalytic domain"/>
    <property type="match status" value="1"/>
</dbReference>
<dbReference type="SMART" id="SM00235">
    <property type="entry name" value="ZnMc"/>
    <property type="match status" value="1"/>
</dbReference>
<keyword evidence="4" id="KW-0862">Zinc</keyword>
<dbReference type="InterPro" id="IPR024079">
    <property type="entry name" value="MetalloPept_cat_dom_sf"/>
</dbReference>
<evidence type="ECO:0000256" key="3">
    <source>
        <dbReference type="ARBA" id="ARBA00022801"/>
    </source>
</evidence>
<dbReference type="GO" id="GO:0008270">
    <property type="term" value="F:zinc ion binding"/>
    <property type="evidence" value="ECO:0007669"/>
    <property type="project" value="InterPro"/>
</dbReference>
<evidence type="ECO:0000256" key="7">
    <source>
        <dbReference type="SAM" id="SignalP"/>
    </source>
</evidence>
<dbReference type="PROSITE" id="PS51864">
    <property type="entry name" value="ASTACIN"/>
    <property type="match status" value="1"/>
</dbReference>
<gene>
    <name evidence="9" type="primary">hea1</name>
</gene>
<evidence type="ECO:0000256" key="5">
    <source>
        <dbReference type="ARBA" id="ARBA00023049"/>
    </source>
</evidence>
<evidence type="ECO:0000256" key="2">
    <source>
        <dbReference type="ARBA" id="ARBA00022723"/>
    </source>
</evidence>
<evidence type="ECO:0000313" key="9">
    <source>
        <dbReference type="EMBL" id="CAJ57447.1"/>
    </source>
</evidence>
<comment type="caution">
    <text evidence="6">Lacks conserved residue(s) required for the propagation of feature annotation.</text>
</comment>
<evidence type="ECO:0000256" key="6">
    <source>
        <dbReference type="PROSITE-ProRule" id="PRU01211"/>
    </source>
</evidence>
<keyword evidence="5" id="KW-0482">Metalloprotease</keyword>
<dbReference type="EMBL" id="AM181342">
    <property type="protein sequence ID" value="CAJ57447.1"/>
    <property type="molecule type" value="mRNA"/>
</dbReference>
<evidence type="ECO:0000256" key="4">
    <source>
        <dbReference type="ARBA" id="ARBA00022833"/>
    </source>
</evidence>
<dbReference type="PANTHER" id="PTHR10127">
    <property type="entry name" value="DISCOIDIN, CUB, EGF, LAMININ , AND ZINC METALLOPROTEASE DOMAIN CONTAINING"/>
    <property type="match status" value="1"/>
</dbReference>
<dbReference type="InterPro" id="IPR001506">
    <property type="entry name" value="Peptidase_M12A"/>
</dbReference>
<accession>Q2MCX9</accession>
<feature type="chain" id="PRO_5004212557" evidence="7">
    <location>
        <begin position="19"/>
        <end position="137"/>
    </location>
</feature>
<sequence length="137" mass="15091">MTNFTFLVLCAVVGVAMSQRLWPNGNVPYVSTIKAANAINEALKAIEANTKCITFTQKTAADKNFIEFKHGGGCYSYVGMMRRTNPIYLSPPCYRSKDIVMHEVGHALGLNQHPGQKPSSAPLGKADFEKLNKMYTC</sequence>
<name>Q2MCX9_HYDEC</name>
<keyword evidence="1" id="KW-0645">Protease</keyword>
<feature type="domain" description="Peptidase M12A" evidence="8">
    <location>
        <begin position="15"/>
        <end position="110"/>
    </location>
</feature>
<organism evidence="9">
    <name type="scientific">Hydractinia echinata</name>
    <name type="common">Snail fur</name>
    <name type="synonym">Hermit crab hydroid</name>
    <dbReference type="NCBI Taxonomy" id="3283270"/>
    <lineage>
        <taxon>Eukaryota</taxon>
        <taxon>Metazoa</taxon>
        <taxon>Cnidaria</taxon>
        <taxon>Anthozoa</taxon>
        <taxon>Octocorallia</taxon>
        <taxon>Malacalcyonacea</taxon>
        <taxon>Cladiellidae</taxon>
        <taxon>Klyxum</taxon>
    </lineage>
</organism>
<dbReference type="PANTHER" id="PTHR10127:SF780">
    <property type="entry name" value="METALLOENDOPEPTIDASE"/>
    <property type="match status" value="1"/>
</dbReference>
<evidence type="ECO:0000256" key="1">
    <source>
        <dbReference type="ARBA" id="ARBA00022670"/>
    </source>
</evidence>